<keyword evidence="2" id="KW-1185">Reference proteome</keyword>
<organism evidence="1 2">
    <name type="scientific">Aspergillus welwitschiae</name>
    <dbReference type="NCBI Taxonomy" id="1341132"/>
    <lineage>
        <taxon>Eukaryota</taxon>
        <taxon>Fungi</taxon>
        <taxon>Dikarya</taxon>
        <taxon>Ascomycota</taxon>
        <taxon>Pezizomycotina</taxon>
        <taxon>Eurotiomycetes</taxon>
        <taxon>Eurotiomycetidae</taxon>
        <taxon>Eurotiales</taxon>
        <taxon>Aspergillaceae</taxon>
        <taxon>Aspergillus</taxon>
        <taxon>Aspergillus subgen. Circumdati</taxon>
    </lineage>
</organism>
<proteinExistence type="predicted"/>
<protein>
    <submittedName>
        <fullName evidence="1">Uncharacterized protein</fullName>
    </submittedName>
</protein>
<evidence type="ECO:0000313" key="2">
    <source>
        <dbReference type="Proteomes" id="UP000253729"/>
    </source>
</evidence>
<dbReference type="GeneID" id="38132381"/>
<evidence type="ECO:0000313" key="1">
    <source>
        <dbReference type="EMBL" id="RDH39054.1"/>
    </source>
</evidence>
<dbReference type="EMBL" id="KZ852032">
    <property type="protein sequence ID" value="RDH39054.1"/>
    <property type="molecule type" value="Genomic_DNA"/>
</dbReference>
<name>A0A3F3QIA9_9EURO</name>
<dbReference type="PROSITE" id="PS51257">
    <property type="entry name" value="PROKAR_LIPOPROTEIN"/>
    <property type="match status" value="1"/>
</dbReference>
<dbReference type="AlphaFoldDB" id="A0A3F3QIA9"/>
<dbReference type="RefSeq" id="XP_026632076.1">
    <property type="nucleotide sequence ID" value="XM_026764025.1"/>
</dbReference>
<reference evidence="1 2" key="1">
    <citation type="submission" date="2018-07" db="EMBL/GenBank/DDBJ databases">
        <title>The genomes of Aspergillus section Nigri reveals drivers in fungal speciation.</title>
        <authorList>
            <consortium name="DOE Joint Genome Institute"/>
            <person name="Vesth T.C."/>
            <person name="Nybo J."/>
            <person name="Theobald S."/>
            <person name="Brandl J."/>
            <person name="Frisvad J.C."/>
            <person name="Nielsen K.F."/>
            <person name="Lyhne E.K."/>
            <person name="Kogle M.E."/>
            <person name="Kuo A."/>
            <person name="Riley R."/>
            <person name="Clum A."/>
            <person name="Nolan M."/>
            <person name="Lipzen A."/>
            <person name="Salamov A."/>
            <person name="Henrissat B."/>
            <person name="Wiebenga A."/>
            <person name="De vries R.P."/>
            <person name="Grigoriev I.V."/>
            <person name="Mortensen U.H."/>
            <person name="Andersen M.R."/>
            <person name="Baker S.E."/>
        </authorList>
    </citation>
    <scope>NUCLEOTIDE SEQUENCE [LARGE SCALE GENOMIC DNA]</scope>
    <source>
        <strain evidence="1 2">CBS 139.54b</strain>
    </source>
</reference>
<dbReference type="Proteomes" id="UP000253729">
    <property type="component" value="Unassembled WGS sequence"/>
</dbReference>
<gene>
    <name evidence="1" type="ORF">BDQ94DRAFT_132270</name>
</gene>
<accession>A0A3F3QIA9</accession>
<sequence>MYLLKRSLLSQASFSLKDCCWPVLCQICFFLACGPVKKGDIHARAIRNEDAPPKSNCRFLNLAWSITDRDGTTVNNGQTTE</sequence>